<evidence type="ECO:0000256" key="1">
    <source>
        <dbReference type="SAM" id="SignalP"/>
    </source>
</evidence>
<organism evidence="2 3">
    <name type="scientific">Rufibacter hautae</name>
    <dbReference type="NCBI Taxonomy" id="2595005"/>
    <lineage>
        <taxon>Bacteria</taxon>
        <taxon>Pseudomonadati</taxon>
        <taxon>Bacteroidota</taxon>
        <taxon>Cytophagia</taxon>
        <taxon>Cytophagales</taxon>
        <taxon>Hymenobacteraceae</taxon>
        <taxon>Rufibacter</taxon>
    </lineage>
</organism>
<dbReference type="Proteomes" id="UP000324133">
    <property type="component" value="Unassembled WGS sequence"/>
</dbReference>
<feature type="signal peptide" evidence="1">
    <location>
        <begin position="1"/>
        <end position="24"/>
    </location>
</feature>
<dbReference type="RefSeq" id="WP_149089752.1">
    <property type="nucleotide sequence ID" value="NZ_VKKY01000001.1"/>
</dbReference>
<gene>
    <name evidence="2" type="ORF">FOA19_05460</name>
</gene>
<accession>A0A5B6TL41</accession>
<comment type="caution">
    <text evidence="2">The sequence shown here is derived from an EMBL/GenBank/DDBJ whole genome shotgun (WGS) entry which is preliminary data.</text>
</comment>
<sequence>MRLKSFALFAFLCFLLSISSEGLAQAGKTETQVTKRFMRYLAGQNGRHNRVDKNMLPWNLSEVYVNDSLWAKVNISDASRVAARQGLHGAGPQLKIDFRLTKPEFELIKNRIRQQKRTDWTAEDFPQNIMVLQELGLAPASYYAYSYPIVLLSKNLVLVKRYFRADKVFSRWSCLEAYRITKNGQFKLENSYLNTTGR</sequence>
<evidence type="ECO:0000313" key="2">
    <source>
        <dbReference type="EMBL" id="KAA3440115.1"/>
    </source>
</evidence>
<dbReference type="OrthoDB" id="893702at2"/>
<evidence type="ECO:0000313" key="3">
    <source>
        <dbReference type="Proteomes" id="UP000324133"/>
    </source>
</evidence>
<keyword evidence="3" id="KW-1185">Reference proteome</keyword>
<reference evidence="2 3" key="1">
    <citation type="submission" date="2019-07" db="EMBL/GenBank/DDBJ databases">
        <title>Rufibacter sp. nov., isolated from lake sediment.</title>
        <authorList>
            <person name="Qu J.-H."/>
        </authorList>
    </citation>
    <scope>NUCLEOTIDE SEQUENCE [LARGE SCALE GENOMIC DNA]</scope>
    <source>
        <strain evidence="2 3">NBS58-1</strain>
    </source>
</reference>
<dbReference type="EMBL" id="VKKY01000001">
    <property type="protein sequence ID" value="KAA3440115.1"/>
    <property type="molecule type" value="Genomic_DNA"/>
</dbReference>
<proteinExistence type="predicted"/>
<protein>
    <submittedName>
        <fullName evidence="2">Uncharacterized protein</fullName>
    </submittedName>
</protein>
<keyword evidence="1" id="KW-0732">Signal</keyword>
<name>A0A5B6TL41_9BACT</name>
<feature type="chain" id="PRO_5022971598" evidence="1">
    <location>
        <begin position="25"/>
        <end position="198"/>
    </location>
</feature>
<dbReference type="AlphaFoldDB" id="A0A5B6TL41"/>